<name>A0A498QMD1_9MYCO</name>
<evidence type="ECO:0000313" key="1">
    <source>
        <dbReference type="EMBL" id="VBA46795.1"/>
    </source>
</evidence>
<evidence type="ECO:0000313" key="2">
    <source>
        <dbReference type="Proteomes" id="UP000268285"/>
    </source>
</evidence>
<dbReference type="Proteomes" id="UP000268285">
    <property type="component" value="Unassembled WGS sequence"/>
</dbReference>
<sequence length="48" mass="4977">MSKTVLILGVGVGGLTTTAGIIRRLLPSEDRIILAHNSFDGTLGLSVL</sequence>
<proteinExistence type="predicted"/>
<dbReference type="EMBL" id="UPHU01000001">
    <property type="protein sequence ID" value="VBA46795.1"/>
    <property type="molecule type" value="Genomic_DNA"/>
</dbReference>
<keyword evidence="2" id="KW-1185">Reference proteome</keyword>
<reference evidence="1 2" key="1">
    <citation type="submission" date="2018-09" db="EMBL/GenBank/DDBJ databases">
        <authorList>
            <person name="Tagini F."/>
        </authorList>
    </citation>
    <scope>NUCLEOTIDE SEQUENCE [LARGE SCALE GENOMIC DNA]</scope>
    <source>
        <strain evidence="1 2">MK142</strain>
    </source>
</reference>
<gene>
    <name evidence="1" type="ORF">LAUMK142_00482</name>
</gene>
<organism evidence="1 2">
    <name type="scientific">Mycobacterium pseudokansasii</name>
    <dbReference type="NCBI Taxonomy" id="2341080"/>
    <lineage>
        <taxon>Bacteria</taxon>
        <taxon>Bacillati</taxon>
        <taxon>Actinomycetota</taxon>
        <taxon>Actinomycetes</taxon>
        <taxon>Mycobacteriales</taxon>
        <taxon>Mycobacteriaceae</taxon>
        <taxon>Mycobacterium</taxon>
    </lineage>
</organism>
<dbReference type="AlphaFoldDB" id="A0A498QMD1"/>
<accession>A0A498QMD1</accession>
<protein>
    <submittedName>
        <fullName evidence="1">Uncharacterized protein</fullName>
    </submittedName>
</protein>